<comment type="caution">
    <text evidence="1">The sequence shown here is derived from an EMBL/GenBank/DDBJ whole genome shotgun (WGS) entry which is preliminary data.</text>
</comment>
<gene>
    <name evidence="1" type="ORF">E5329_06470</name>
</gene>
<name>A0AC61RYG2_9FIRM</name>
<dbReference type="EMBL" id="SRYA01000010">
    <property type="protein sequence ID" value="TGY97090.1"/>
    <property type="molecule type" value="Genomic_DNA"/>
</dbReference>
<proteinExistence type="predicted"/>
<keyword evidence="2" id="KW-1185">Reference proteome</keyword>
<evidence type="ECO:0000313" key="2">
    <source>
        <dbReference type="Proteomes" id="UP000304953"/>
    </source>
</evidence>
<dbReference type="Proteomes" id="UP000304953">
    <property type="component" value="Unassembled WGS sequence"/>
</dbReference>
<evidence type="ECO:0000313" key="1">
    <source>
        <dbReference type="EMBL" id="TGY97090.1"/>
    </source>
</evidence>
<organism evidence="1 2">
    <name type="scientific">Petralouisia muris</name>
    <dbReference type="NCBI Taxonomy" id="3032872"/>
    <lineage>
        <taxon>Bacteria</taxon>
        <taxon>Bacillati</taxon>
        <taxon>Bacillota</taxon>
        <taxon>Clostridia</taxon>
        <taxon>Lachnospirales</taxon>
        <taxon>Lachnospiraceae</taxon>
        <taxon>Petralouisia</taxon>
    </lineage>
</organism>
<protein>
    <submittedName>
        <fullName evidence="1">Methyl-accepting chemotaxis protein</fullName>
    </submittedName>
</protein>
<sequence>MKNVKIRTRLYVGFGIIFLLILTLGVISYRLLAGMGTGTETLIQEVIVLGLTVVSLIFSVTMSVTIMRDIRKSLDLLINAAREIAAGNANYTLTKYKDDEFGEVVDEFQNIIDNIKYQGEISKMIAQGDLTADVKVNGEKDVLGNALDDIIRENNRMLSDIRESTMQVTVGSEQVSDASQALAQGATEQASATQEITASMNEIAERTKVNTEQINEANDLVEHMGKEAVVINDSMTEMMGAMTDINESSENISKIIKVIDDIAFQTNILALNAAVEAARAGIHGKGFAVVAEEVRNLAGKSASAASETAEMIEDSIHKVVLGSKLAEETSGSLSEIMNKIEQVVELTHSIAVASNDQATAVTQIDQAINQVSQVTQTNSATSEECAAASEELSNQAATLRRLVGNYKLKNSDNSFGSMSDANSYHEPEENEKIISLEGDFGKY</sequence>
<accession>A0AC61RYG2</accession>
<reference evidence="1" key="1">
    <citation type="submission" date="2019-04" db="EMBL/GenBank/DDBJ databases">
        <title>Microbes associate with the intestines of laboratory mice.</title>
        <authorList>
            <person name="Navarre W."/>
            <person name="Wong E."/>
            <person name="Huang K."/>
            <person name="Tropini C."/>
            <person name="Ng K."/>
            <person name="Yu B."/>
        </authorList>
    </citation>
    <scope>NUCLEOTIDE SEQUENCE</scope>
    <source>
        <strain evidence="1">NM01_1-7b</strain>
    </source>
</reference>